<keyword evidence="2" id="KW-1185">Reference proteome</keyword>
<proteinExistence type="predicted"/>
<dbReference type="EMBL" id="CP132460">
    <property type="protein sequence ID" value="WNY66357.1"/>
    <property type="molecule type" value="Genomic_DNA"/>
</dbReference>
<sequence>MYIISLAVISCYLNDFSDMEKSNFSKYDLNFFELSLAERESAILKIQRKFKSLTNKISSRISNYSEIKVSNFFSESSEQKNNLLSKILEILKVQHGLMEKSSNSLSKLSMLSGDNCTVLDPQPELRLLNQKYSDIDEKLREICNCILSNSIDFNRVSKDLIYLKESALSLMKK</sequence>
<dbReference type="RefSeq" id="WP_316255715.1">
    <property type="nucleotide sequence ID" value="NZ_CP132460.1"/>
</dbReference>
<gene>
    <name evidence="1" type="ORF">QIA45_04580</name>
</gene>
<accession>A0ABZ0CGA1</accession>
<organism evidence="1 2">
    <name type="scientific">Borrelia andersonii</name>
    <name type="common">Borreliella andersonii</name>
    <dbReference type="NCBI Taxonomy" id="42109"/>
    <lineage>
        <taxon>Bacteria</taxon>
        <taxon>Pseudomonadati</taxon>
        <taxon>Spirochaetota</taxon>
        <taxon>Spirochaetia</taxon>
        <taxon>Spirochaetales</taxon>
        <taxon>Borreliaceae</taxon>
        <taxon>Borreliella</taxon>
    </lineage>
</organism>
<geneLocation type="plasmid" evidence="1 2">
    <name>lp54</name>
</geneLocation>
<dbReference type="Proteomes" id="UP001305787">
    <property type="component" value="Plasmid lp54"/>
</dbReference>
<reference evidence="1" key="1">
    <citation type="submission" date="2023-07" db="EMBL/GenBank/DDBJ databases">
        <title>Genome sequencing of multiple Borrelia sensu lato isolates.</title>
        <authorList>
            <person name="Mongodin E.F."/>
            <person name="Rudenko N."/>
            <person name="Fraser C.M."/>
            <person name="Schutzer S."/>
            <person name="Luft B."/>
            <person name="Morgan R."/>
            <person name="Chastens S."/>
            <person name="Qiu W."/>
        </authorList>
    </citation>
    <scope>NUCLEOTIDE SEQUENCE [LARGE SCALE GENOMIC DNA]</scope>
    <source>
        <strain evidence="1">21038</strain>
    </source>
</reference>
<evidence type="ECO:0008006" key="3">
    <source>
        <dbReference type="Google" id="ProtNLM"/>
    </source>
</evidence>
<name>A0ABZ0CGA1_BORAD</name>
<evidence type="ECO:0000313" key="1">
    <source>
        <dbReference type="EMBL" id="WNY66357.1"/>
    </source>
</evidence>
<evidence type="ECO:0000313" key="2">
    <source>
        <dbReference type="Proteomes" id="UP001305787"/>
    </source>
</evidence>
<protein>
    <recommendedName>
        <fullName evidence="3">Lipoprotein</fullName>
    </recommendedName>
</protein>
<keyword evidence="1" id="KW-0614">Plasmid</keyword>